<dbReference type="PANTHER" id="PTHR30346:SF0">
    <property type="entry name" value="HCA OPERON TRANSCRIPTIONAL ACTIVATOR HCAR"/>
    <property type="match status" value="1"/>
</dbReference>
<proteinExistence type="inferred from homology"/>
<evidence type="ECO:0000256" key="3">
    <source>
        <dbReference type="ARBA" id="ARBA00023125"/>
    </source>
</evidence>
<dbReference type="PANTHER" id="PTHR30346">
    <property type="entry name" value="TRANSCRIPTIONAL DUAL REGULATOR HCAR-RELATED"/>
    <property type="match status" value="1"/>
</dbReference>
<comment type="similarity">
    <text evidence="1">Belongs to the LysR transcriptional regulatory family.</text>
</comment>
<sequence>MTAFREGCIIPPPSFFSVPGMLDPQANSRVRFRMLRYFQTLADELHFGRAAAKLNISQPPLSMQIKELEEILGVALFERSSRKVALTHAGKVLKAEVDKLLSATEQSLNYVRQIGRSEKQHINIGVIGSAMWGPLLTRMKAFREANPEVNWSLHELGQQEQTEALRARTIDIAINRNVIPHVEAKIRCQLFAREAVCVAVHESDPLCARATVSLKDLADRAFISLSFNRSDFARQVYDNCLELGVSPLITHQVFEPQTALALVSTGNGVSLLPESCALIHWPGVAFLRLEESIPADLYALWYDEPLPDLFARFLQALRDESASPAV</sequence>
<evidence type="ECO:0000313" key="7">
    <source>
        <dbReference type="Proteomes" id="UP000295530"/>
    </source>
</evidence>
<dbReference type="GO" id="GO:0003700">
    <property type="term" value="F:DNA-binding transcription factor activity"/>
    <property type="evidence" value="ECO:0007669"/>
    <property type="project" value="InterPro"/>
</dbReference>
<evidence type="ECO:0000256" key="2">
    <source>
        <dbReference type="ARBA" id="ARBA00023015"/>
    </source>
</evidence>
<organism evidence="6 7">
    <name type="scientific">Scandinavium goeteborgense</name>
    <dbReference type="NCBI Taxonomy" id="1851514"/>
    <lineage>
        <taxon>Bacteria</taxon>
        <taxon>Pseudomonadati</taxon>
        <taxon>Pseudomonadota</taxon>
        <taxon>Gammaproteobacteria</taxon>
        <taxon>Enterobacterales</taxon>
        <taxon>Enterobacteriaceae</taxon>
        <taxon>Scandinavium</taxon>
    </lineage>
</organism>
<dbReference type="EMBL" id="SNVX01000004">
    <property type="protein sequence ID" value="TDN59471.1"/>
    <property type="molecule type" value="Genomic_DNA"/>
</dbReference>
<name>A0A4R6EKV5_SCAGO</name>
<protein>
    <submittedName>
        <fullName evidence="6">LysR family transcriptional regulator</fullName>
    </submittedName>
</protein>
<dbReference type="FunFam" id="1.10.10.10:FF:000001">
    <property type="entry name" value="LysR family transcriptional regulator"/>
    <property type="match status" value="1"/>
</dbReference>
<keyword evidence="4" id="KW-0804">Transcription</keyword>
<dbReference type="AlphaFoldDB" id="A0A4R6EKV5"/>
<dbReference type="InterPro" id="IPR005119">
    <property type="entry name" value="LysR_subst-bd"/>
</dbReference>
<dbReference type="Pfam" id="PF00126">
    <property type="entry name" value="HTH_1"/>
    <property type="match status" value="1"/>
</dbReference>
<dbReference type="GO" id="GO:0032993">
    <property type="term" value="C:protein-DNA complex"/>
    <property type="evidence" value="ECO:0007669"/>
    <property type="project" value="TreeGrafter"/>
</dbReference>
<keyword evidence="2" id="KW-0805">Transcription regulation</keyword>
<dbReference type="PRINTS" id="PR00039">
    <property type="entry name" value="HTHLYSR"/>
</dbReference>
<dbReference type="Gene3D" id="3.40.190.10">
    <property type="entry name" value="Periplasmic binding protein-like II"/>
    <property type="match status" value="2"/>
</dbReference>
<gene>
    <name evidence="6" type="ORF">EC847_10472</name>
</gene>
<keyword evidence="7" id="KW-1185">Reference proteome</keyword>
<reference evidence="6 7" key="1">
    <citation type="submission" date="2019-03" db="EMBL/GenBank/DDBJ databases">
        <title>Genomic analyses of the natural microbiome of Caenorhabditis elegans.</title>
        <authorList>
            <person name="Samuel B."/>
        </authorList>
    </citation>
    <scope>NUCLEOTIDE SEQUENCE [LARGE SCALE GENOMIC DNA]</scope>
    <source>
        <strain evidence="6 7">BIGb0156</strain>
    </source>
</reference>
<dbReference type="Proteomes" id="UP000295530">
    <property type="component" value="Unassembled WGS sequence"/>
</dbReference>
<dbReference type="PROSITE" id="PS50931">
    <property type="entry name" value="HTH_LYSR"/>
    <property type="match status" value="1"/>
</dbReference>
<dbReference type="GO" id="GO:0003677">
    <property type="term" value="F:DNA binding"/>
    <property type="evidence" value="ECO:0007669"/>
    <property type="project" value="UniProtKB-KW"/>
</dbReference>
<accession>A0A4R6EKV5</accession>
<comment type="caution">
    <text evidence="6">The sequence shown here is derived from an EMBL/GenBank/DDBJ whole genome shotgun (WGS) entry which is preliminary data.</text>
</comment>
<dbReference type="Gene3D" id="1.10.10.10">
    <property type="entry name" value="Winged helix-like DNA-binding domain superfamily/Winged helix DNA-binding domain"/>
    <property type="match status" value="1"/>
</dbReference>
<evidence type="ECO:0000256" key="4">
    <source>
        <dbReference type="ARBA" id="ARBA00023163"/>
    </source>
</evidence>
<dbReference type="InterPro" id="IPR036390">
    <property type="entry name" value="WH_DNA-bd_sf"/>
</dbReference>
<evidence type="ECO:0000259" key="5">
    <source>
        <dbReference type="PROSITE" id="PS50931"/>
    </source>
</evidence>
<keyword evidence="3" id="KW-0238">DNA-binding</keyword>
<dbReference type="SUPFAM" id="SSF53850">
    <property type="entry name" value="Periplasmic binding protein-like II"/>
    <property type="match status" value="1"/>
</dbReference>
<dbReference type="Pfam" id="PF03466">
    <property type="entry name" value="LysR_substrate"/>
    <property type="match status" value="1"/>
</dbReference>
<evidence type="ECO:0000313" key="6">
    <source>
        <dbReference type="EMBL" id="TDN59471.1"/>
    </source>
</evidence>
<dbReference type="InterPro" id="IPR000847">
    <property type="entry name" value="LysR_HTH_N"/>
</dbReference>
<evidence type="ECO:0000256" key="1">
    <source>
        <dbReference type="ARBA" id="ARBA00009437"/>
    </source>
</evidence>
<dbReference type="SUPFAM" id="SSF46785">
    <property type="entry name" value="Winged helix' DNA-binding domain"/>
    <property type="match status" value="1"/>
</dbReference>
<dbReference type="NCBIfam" id="NF007439">
    <property type="entry name" value="PRK09986.1"/>
    <property type="match status" value="1"/>
</dbReference>
<dbReference type="InterPro" id="IPR036388">
    <property type="entry name" value="WH-like_DNA-bd_sf"/>
</dbReference>
<feature type="domain" description="HTH lysR-type" evidence="5">
    <location>
        <begin position="30"/>
        <end position="87"/>
    </location>
</feature>